<protein>
    <submittedName>
        <fullName evidence="1">Uncharacterized protein</fullName>
    </submittedName>
</protein>
<name>A0A7D9I6H1_PARCT</name>
<feature type="non-terminal residue" evidence="1">
    <location>
        <position position="59"/>
    </location>
</feature>
<dbReference type="AlphaFoldDB" id="A0A7D9I6H1"/>
<evidence type="ECO:0000313" key="1">
    <source>
        <dbReference type="EMBL" id="CAB3998270.1"/>
    </source>
</evidence>
<organism evidence="1 2">
    <name type="scientific">Paramuricea clavata</name>
    <name type="common">Red gorgonian</name>
    <name type="synonym">Violescent sea-whip</name>
    <dbReference type="NCBI Taxonomy" id="317549"/>
    <lineage>
        <taxon>Eukaryota</taxon>
        <taxon>Metazoa</taxon>
        <taxon>Cnidaria</taxon>
        <taxon>Anthozoa</taxon>
        <taxon>Octocorallia</taxon>
        <taxon>Malacalcyonacea</taxon>
        <taxon>Plexauridae</taxon>
        <taxon>Paramuricea</taxon>
    </lineage>
</organism>
<dbReference type="EMBL" id="CACRXK020003313">
    <property type="protein sequence ID" value="CAB3998270.1"/>
    <property type="molecule type" value="Genomic_DNA"/>
</dbReference>
<sequence length="59" mass="6623">LLQNYFLLVLALQRNAHTYNTLERFYHQEGVGGSSPSPAEIYSHDILETSLDNSTLLGD</sequence>
<evidence type="ECO:0000313" key="2">
    <source>
        <dbReference type="Proteomes" id="UP001152795"/>
    </source>
</evidence>
<proteinExistence type="predicted"/>
<reference evidence="1" key="1">
    <citation type="submission" date="2020-04" db="EMBL/GenBank/DDBJ databases">
        <authorList>
            <person name="Alioto T."/>
            <person name="Alioto T."/>
            <person name="Gomez Garrido J."/>
        </authorList>
    </citation>
    <scope>NUCLEOTIDE SEQUENCE</scope>
    <source>
        <strain evidence="1">A484AB</strain>
    </source>
</reference>
<dbReference type="Proteomes" id="UP001152795">
    <property type="component" value="Unassembled WGS sequence"/>
</dbReference>
<feature type="non-terminal residue" evidence="1">
    <location>
        <position position="1"/>
    </location>
</feature>
<gene>
    <name evidence="1" type="ORF">PACLA_8A054111</name>
</gene>
<accession>A0A7D9I6H1</accession>
<keyword evidence="2" id="KW-1185">Reference proteome</keyword>
<comment type="caution">
    <text evidence="1">The sequence shown here is derived from an EMBL/GenBank/DDBJ whole genome shotgun (WGS) entry which is preliminary data.</text>
</comment>